<dbReference type="EMBL" id="WHWB01034561">
    <property type="protein sequence ID" value="KAJ7408168.1"/>
    <property type="molecule type" value="Genomic_DNA"/>
</dbReference>
<dbReference type="Proteomes" id="UP001145742">
    <property type="component" value="Unassembled WGS sequence"/>
</dbReference>
<evidence type="ECO:0000313" key="1">
    <source>
        <dbReference type="EMBL" id="KAJ7408168.1"/>
    </source>
</evidence>
<name>A0ABQ9CS43_9PASS</name>
<sequence>MVGTRAATQAGVCQHVSITTSSQFSQISVRWIFQHSAAALGLEHVMEENSLMEMCLFKRRGPSCSLQGVEQMETGSRGVRTNTVQHETLQHQKAAFTRTVIQHWEAKELAPLDVFKAQWGVTLSKLI</sequence>
<keyword evidence="2" id="KW-1185">Reference proteome</keyword>
<gene>
    <name evidence="1" type="ORF">WISP_122331</name>
</gene>
<organism evidence="1 2">
    <name type="scientific">Willisornis vidua</name>
    <name type="common">Xingu scale-backed antbird</name>
    <dbReference type="NCBI Taxonomy" id="1566151"/>
    <lineage>
        <taxon>Eukaryota</taxon>
        <taxon>Metazoa</taxon>
        <taxon>Chordata</taxon>
        <taxon>Craniata</taxon>
        <taxon>Vertebrata</taxon>
        <taxon>Euteleostomi</taxon>
        <taxon>Archelosauria</taxon>
        <taxon>Archosauria</taxon>
        <taxon>Dinosauria</taxon>
        <taxon>Saurischia</taxon>
        <taxon>Theropoda</taxon>
        <taxon>Coelurosauria</taxon>
        <taxon>Aves</taxon>
        <taxon>Neognathae</taxon>
        <taxon>Neoaves</taxon>
        <taxon>Telluraves</taxon>
        <taxon>Australaves</taxon>
        <taxon>Passeriformes</taxon>
        <taxon>Thamnophilidae</taxon>
        <taxon>Willisornis</taxon>
    </lineage>
</organism>
<evidence type="ECO:0000313" key="2">
    <source>
        <dbReference type="Proteomes" id="UP001145742"/>
    </source>
</evidence>
<comment type="caution">
    <text evidence="1">The sequence shown here is derived from an EMBL/GenBank/DDBJ whole genome shotgun (WGS) entry which is preliminary data.</text>
</comment>
<proteinExistence type="predicted"/>
<protein>
    <submittedName>
        <fullName evidence="1">Uncharacterized protein</fullName>
    </submittedName>
</protein>
<reference evidence="1" key="1">
    <citation type="submission" date="2019-10" db="EMBL/GenBank/DDBJ databases">
        <authorList>
            <person name="Soares A.E.R."/>
            <person name="Aleixo A."/>
            <person name="Schneider P."/>
            <person name="Miyaki C.Y."/>
            <person name="Schneider M.P."/>
            <person name="Mello C."/>
            <person name="Vasconcelos A.T.R."/>
        </authorList>
    </citation>
    <scope>NUCLEOTIDE SEQUENCE</scope>
    <source>
        <tissue evidence="1">Muscle</tissue>
    </source>
</reference>
<accession>A0ABQ9CS43</accession>